<name>I4BA45_TURPD</name>
<reference evidence="1 2" key="1">
    <citation type="submission" date="2012-06" db="EMBL/GenBank/DDBJ databases">
        <title>The complete chromosome of genome of Turneriella parva DSM 21527.</title>
        <authorList>
            <consortium name="US DOE Joint Genome Institute (JGI-PGF)"/>
            <person name="Lucas S."/>
            <person name="Han J."/>
            <person name="Lapidus A."/>
            <person name="Bruce D."/>
            <person name="Goodwin L."/>
            <person name="Pitluck S."/>
            <person name="Peters L."/>
            <person name="Kyrpides N."/>
            <person name="Mavromatis K."/>
            <person name="Ivanova N."/>
            <person name="Mikhailova N."/>
            <person name="Chertkov O."/>
            <person name="Detter J.C."/>
            <person name="Tapia R."/>
            <person name="Han C."/>
            <person name="Land M."/>
            <person name="Hauser L."/>
            <person name="Markowitz V."/>
            <person name="Cheng J.-F."/>
            <person name="Hugenholtz P."/>
            <person name="Woyke T."/>
            <person name="Wu D."/>
            <person name="Gronow S."/>
            <person name="Wellnitz S."/>
            <person name="Brambilla E."/>
            <person name="Klenk H.-P."/>
            <person name="Eisen J.A."/>
        </authorList>
    </citation>
    <scope>NUCLEOTIDE SEQUENCE [LARGE SCALE GENOMIC DNA]</scope>
    <source>
        <strain evidence="2">ATCC BAA-1111 / DSM 21527 / NCTC 11395 / H</strain>
    </source>
</reference>
<dbReference type="EMBL" id="CP002959">
    <property type="protein sequence ID" value="AFM14152.1"/>
    <property type="molecule type" value="Genomic_DNA"/>
</dbReference>
<dbReference type="RefSeq" id="WP_014804634.1">
    <property type="nucleotide sequence ID" value="NC_018020.1"/>
</dbReference>
<protein>
    <submittedName>
        <fullName evidence="1">Uncharacterized protein</fullName>
    </submittedName>
</protein>
<gene>
    <name evidence="1" type="ordered locus">Turpa_3515</name>
</gene>
<evidence type="ECO:0000313" key="2">
    <source>
        <dbReference type="Proteomes" id="UP000006048"/>
    </source>
</evidence>
<dbReference type="OrthoDB" id="9178890at2"/>
<dbReference type="AlphaFoldDB" id="I4BA45"/>
<proteinExistence type="predicted"/>
<keyword evidence="2" id="KW-1185">Reference proteome</keyword>
<accession>I4BA45</accession>
<evidence type="ECO:0000313" key="1">
    <source>
        <dbReference type="EMBL" id="AFM14152.1"/>
    </source>
</evidence>
<dbReference type="SUPFAM" id="SSF56399">
    <property type="entry name" value="ADP-ribosylation"/>
    <property type="match status" value="1"/>
</dbReference>
<dbReference type="KEGG" id="tpx:Turpa_3515"/>
<sequence length="205" mass="23726">MSSNIFKDSKTRDFWVWIDPTNFMTKHQVTLAGSFTSAGTTDTQENLMFTPNPNFRAAISPFQSGLTIRYIAEYNLEIHRKHSFMNYPSRLQAIFLFDSEAEANKYRERHMAHVGNRLLKKVKTYAGYTFSRHDSSWVDFMRIGHSMDSDTIRTISESYWRGDATAANSLKSMGQDWSQDPIYEILFIGRVDFYDKSLPISQNGV</sequence>
<organism evidence="1 2">
    <name type="scientific">Turneriella parva (strain ATCC BAA-1111 / DSM 21527 / NCTC 11395 / H)</name>
    <name type="common">Leptospira parva</name>
    <dbReference type="NCBI Taxonomy" id="869212"/>
    <lineage>
        <taxon>Bacteria</taxon>
        <taxon>Pseudomonadati</taxon>
        <taxon>Spirochaetota</taxon>
        <taxon>Spirochaetia</taxon>
        <taxon>Leptospirales</taxon>
        <taxon>Leptospiraceae</taxon>
        <taxon>Turneriella</taxon>
    </lineage>
</organism>
<dbReference type="Proteomes" id="UP000006048">
    <property type="component" value="Chromosome"/>
</dbReference>
<dbReference type="HOGENOM" id="CLU_1337036_0_0_12"/>